<dbReference type="Proteomes" id="UP001448614">
    <property type="component" value="Unassembled WGS sequence"/>
</dbReference>
<keyword evidence="3" id="KW-1185">Reference proteome</keyword>
<evidence type="ECO:0000256" key="1">
    <source>
        <dbReference type="SAM" id="MobiDB-lite"/>
    </source>
</evidence>
<dbReference type="EMBL" id="JBBMFV010000004">
    <property type="protein sequence ID" value="MEO3940272.1"/>
    <property type="molecule type" value="Genomic_DNA"/>
</dbReference>
<proteinExistence type="predicted"/>
<accession>A0ABV0GPC3</accession>
<protein>
    <submittedName>
        <fullName evidence="2">Uncharacterized protein</fullName>
    </submittedName>
</protein>
<reference evidence="2 3" key="1">
    <citation type="journal article" date="2024" name="Appl. Microbiol. Biotechnol.">
        <title>Biosynthetic gene clusters with biotechnological applications in novel Antarctic isolates from Actinomycetota.</title>
        <authorList>
            <person name="Bruna P."/>
            <person name="Nunez-Montero K."/>
            <person name="Contreras M.J."/>
            <person name="Leal K."/>
            <person name="Garcia M."/>
            <person name="Abanto M."/>
            <person name="Barrientos L."/>
        </authorList>
    </citation>
    <scope>NUCLEOTIDE SEQUENCE [LARGE SCALE GENOMIC DNA]</scope>
    <source>
        <strain evidence="2 3">Se16.17</strain>
    </source>
</reference>
<name>A0ABV0GPC3_PAENI</name>
<organism evidence="2 3">
    <name type="scientific">Paenarthrobacter nicotinovorans</name>
    <name type="common">Arthrobacter nicotinovorans</name>
    <dbReference type="NCBI Taxonomy" id="29320"/>
    <lineage>
        <taxon>Bacteria</taxon>
        <taxon>Bacillati</taxon>
        <taxon>Actinomycetota</taxon>
        <taxon>Actinomycetes</taxon>
        <taxon>Micrococcales</taxon>
        <taxon>Micrococcaceae</taxon>
        <taxon>Paenarthrobacter</taxon>
    </lineage>
</organism>
<comment type="caution">
    <text evidence="2">The sequence shown here is derived from an EMBL/GenBank/DDBJ whole genome shotgun (WGS) entry which is preliminary data.</text>
</comment>
<feature type="region of interest" description="Disordered" evidence="1">
    <location>
        <begin position="1"/>
        <end position="89"/>
    </location>
</feature>
<gene>
    <name evidence="2" type="ORF">V3C41_04235</name>
</gene>
<dbReference type="RefSeq" id="WP_347781907.1">
    <property type="nucleotide sequence ID" value="NZ_JBBMFV010000004.1"/>
</dbReference>
<evidence type="ECO:0000313" key="3">
    <source>
        <dbReference type="Proteomes" id="UP001448614"/>
    </source>
</evidence>
<evidence type="ECO:0000313" key="2">
    <source>
        <dbReference type="EMBL" id="MEO3940272.1"/>
    </source>
</evidence>
<sequence>MRTAHPAGNPRIGEETRDQTPGTSLGSDGPLPTATREDANARADSTTGPRTTRDLDAPLHTMPCARHVLQGTPESAKKPGTRRQGPASA</sequence>